<sequence length="193" mass="20032">MKDDLLLTMAPILAGTPDAPTLNIPNGGISLELIYSQPLFDAVLVQAYNSGTSFTYPLPGDPKQQVAEDDANIVSAAYNALQQNGKVNSATKIVIGIPANAGAAPTASNLWDVKDYTNVPPVIANNLLDIAKGNNGIDPSQFGGMMTWSLNADADPSAYPGYDGIENGPAGYFAENVAPLVTALPAQKAKAAE</sequence>
<reference evidence="2" key="1">
    <citation type="journal article" date="2019" name="Int. J. Syst. Evol. Microbiol.">
        <title>The Global Catalogue of Microorganisms (GCM) 10K type strain sequencing project: providing services to taxonomists for standard genome sequencing and annotation.</title>
        <authorList>
            <consortium name="The Broad Institute Genomics Platform"/>
            <consortium name="The Broad Institute Genome Sequencing Center for Infectious Disease"/>
            <person name="Wu L."/>
            <person name="Ma J."/>
        </authorList>
    </citation>
    <scope>NUCLEOTIDE SEQUENCE [LARGE SCALE GENOMIC DNA]</scope>
    <source>
        <strain evidence="2">CGMCC 1.15304</strain>
    </source>
</reference>
<dbReference type="InterPro" id="IPR017853">
    <property type="entry name" value="GH"/>
</dbReference>
<name>A0ABV8UB23_9PROT</name>
<gene>
    <name evidence="1" type="ORF">ACFO5Q_10725</name>
</gene>
<dbReference type="RefSeq" id="WP_068145681.1">
    <property type="nucleotide sequence ID" value="NZ_JBHSCR010000007.1"/>
</dbReference>
<organism evidence="1 2">
    <name type="scientific">Kordiimonas lipolytica</name>
    <dbReference type="NCBI Taxonomy" id="1662421"/>
    <lineage>
        <taxon>Bacteria</taxon>
        <taxon>Pseudomonadati</taxon>
        <taxon>Pseudomonadota</taxon>
        <taxon>Alphaproteobacteria</taxon>
        <taxon>Kordiimonadales</taxon>
        <taxon>Kordiimonadaceae</taxon>
        <taxon>Kordiimonas</taxon>
    </lineage>
</organism>
<keyword evidence="2" id="KW-1185">Reference proteome</keyword>
<evidence type="ECO:0000313" key="2">
    <source>
        <dbReference type="Proteomes" id="UP001595776"/>
    </source>
</evidence>
<dbReference type="Gene3D" id="3.20.20.80">
    <property type="entry name" value="Glycosidases"/>
    <property type="match status" value="1"/>
</dbReference>
<evidence type="ECO:0008006" key="3">
    <source>
        <dbReference type="Google" id="ProtNLM"/>
    </source>
</evidence>
<dbReference type="SUPFAM" id="SSF51445">
    <property type="entry name" value="(Trans)glycosidases"/>
    <property type="match status" value="1"/>
</dbReference>
<evidence type="ECO:0000313" key="1">
    <source>
        <dbReference type="EMBL" id="MFC4348320.1"/>
    </source>
</evidence>
<dbReference type="Proteomes" id="UP001595776">
    <property type="component" value="Unassembled WGS sequence"/>
</dbReference>
<dbReference type="EMBL" id="JBHSCR010000007">
    <property type="protein sequence ID" value="MFC4348320.1"/>
    <property type="molecule type" value="Genomic_DNA"/>
</dbReference>
<protein>
    <recommendedName>
        <fullName evidence="3">Chitinase</fullName>
    </recommendedName>
</protein>
<accession>A0ABV8UB23</accession>
<proteinExistence type="predicted"/>
<comment type="caution">
    <text evidence="1">The sequence shown here is derived from an EMBL/GenBank/DDBJ whole genome shotgun (WGS) entry which is preliminary data.</text>
</comment>